<proteinExistence type="predicted"/>
<gene>
    <name evidence="2" type="ORF">DdX_11154</name>
</gene>
<evidence type="ECO:0000313" key="3">
    <source>
        <dbReference type="Proteomes" id="UP001201812"/>
    </source>
</evidence>
<name>A0AAD4N1G0_9BILA</name>
<dbReference type="InterPro" id="IPR019422">
    <property type="entry name" value="7TM_GPCR_serpentine_rcpt_Srh"/>
</dbReference>
<dbReference type="PANTHER" id="PTHR22943">
    <property type="entry name" value="7-TRANSMEMBRANE DOMAIN RECEPTOR C.ELEGANS"/>
    <property type="match status" value="1"/>
</dbReference>
<dbReference type="SUPFAM" id="SSF81321">
    <property type="entry name" value="Family A G protein-coupled receptor-like"/>
    <property type="match status" value="1"/>
</dbReference>
<dbReference type="Gene3D" id="1.20.1070.10">
    <property type="entry name" value="Rhodopsin 7-helix transmembrane proteins"/>
    <property type="match status" value="1"/>
</dbReference>
<feature type="transmembrane region" description="Helical" evidence="1">
    <location>
        <begin position="129"/>
        <end position="148"/>
    </location>
</feature>
<protein>
    <submittedName>
        <fullName evidence="2">Serpentine type 7TM GPCR chemoreceptor srh domain-containing protein</fullName>
    </submittedName>
</protein>
<feature type="transmembrane region" description="Helical" evidence="1">
    <location>
        <begin position="285"/>
        <end position="306"/>
    </location>
</feature>
<dbReference type="Pfam" id="PF10318">
    <property type="entry name" value="7TM_GPCR_Srh"/>
    <property type="match status" value="1"/>
</dbReference>
<dbReference type="PANTHER" id="PTHR22943:SF248">
    <property type="entry name" value="SEVEN TM RECEPTOR"/>
    <property type="match status" value="1"/>
</dbReference>
<feature type="transmembrane region" description="Helical" evidence="1">
    <location>
        <begin position="6"/>
        <end position="29"/>
    </location>
</feature>
<organism evidence="2 3">
    <name type="scientific">Ditylenchus destructor</name>
    <dbReference type="NCBI Taxonomy" id="166010"/>
    <lineage>
        <taxon>Eukaryota</taxon>
        <taxon>Metazoa</taxon>
        <taxon>Ecdysozoa</taxon>
        <taxon>Nematoda</taxon>
        <taxon>Chromadorea</taxon>
        <taxon>Rhabditida</taxon>
        <taxon>Tylenchina</taxon>
        <taxon>Tylenchomorpha</taxon>
        <taxon>Sphaerularioidea</taxon>
        <taxon>Anguinidae</taxon>
        <taxon>Anguininae</taxon>
        <taxon>Ditylenchus</taxon>
    </lineage>
</organism>
<feature type="transmembrane region" description="Helical" evidence="1">
    <location>
        <begin position="87"/>
        <end position="108"/>
    </location>
</feature>
<dbReference type="EMBL" id="JAKKPZ010000029">
    <property type="protein sequence ID" value="KAI1709761.1"/>
    <property type="molecule type" value="Genomic_DNA"/>
</dbReference>
<feature type="transmembrane region" description="Helical" evidence="1">
    <location>
        <begin position="41"/>
        <end position="61"/>
    </location>
</feature>
<dbReference type="AlphaFoldDB" id="A0AAD4N1G0"/>
<keyword evidence="3" id="KW-1185">Reference proteome</keyword>
<dbReference type="Proteomes" id="UP001201812">
    <property type="component" value="Unassembled WGS sequence"/>
</dbReference>
<evidence type="ECO:0000313" key="2">
    <source>
        <dbReference type="EMBL" id="KAI1709761.1"/>
    </source>
</evidence>
<keyword evidence="1" id="KW-0472">Membrane</keyword>
<keyword evidence="1" id="KW-0812">Transmembrane</keyword>
<reference evidence="2" key="1">
    <citation type="submission" date="2022-01" db="EMBL/GenBank/DDBJ databases">
        <title>Genome Sequence Resource for Two Populations of Ditylenchus destructor, the Migratory Endoparasitic Phytonematode.</title>
        <authorList>
            <person name="Zhang H."/>
            <person name="Lin R."/>
            <person name="Xie B."/>
        </authorList>
    </citation>
    <scope>NUCLEOTIDE SEQUENCE</scope>
    <source>
        <strain evidence="2">BazhouSP</strain>
    </source>
</reference>
<comment type="caution">
    <text evidence="2">The sequence shown here is derived from an EMBL/GenBank/DDBJ whole genome shotgun (WGS) entry which is preliminary data.</text>
</comment>
<sequence length="355" mass="39619">MEYALYSAIVLFITSFSVVLQFYVIFVVIKLSPKSMETYRYFLCLIAVWDLMFSSLLGFGLHPKVLHPLPAGQVNGLFKYLGHTGGIINMSAINFAVVNVIAAQVYSLSYRLAVVLDNTRIQDYFMKPVGIVTAQTIVLGISFGYAIMGYRCIIPTKEATIQYIEGLCAFLNWTPPSRTEVVLGIDFSPQNIGNSPYIPYAIAVIAGMIFVEILCSILAIVIIKILRRNVRAYSKKTYKIQIQLTFLLIIQLLSPIVFLMVPILYPGINGLAVHGTSEATGDLTVIFLSLYALNNPVLTIMFVTPYRRYTLSKLGMCCNKLLRKSLTEDQSTRLSRPSLHIIARRTTISTVVPSQ</sequence>
<feature type="transmembrane region" description="Helical" evidence="1">
    <location>
        <begin position="197"/>
        <end position="223"/>
    </location>
</feature>
<keyword evidence="1" id="KW-1133">Transmembrane helix</keyword>
<accession>A0AAD4N1G0</accession>
<evidence type="ECO:0000256" key="1">
    <source>
        <dbReference type="SAM" id="Phobius"/>
    </source>
</evidence>
<feature type="transmembrane region" description="Helical" evidence="1">
    <location>
        <begin position="244"/>
        <end position="265"/>
    </location>
</feature>